<dbReference type="RefSeq" id="WP_155093429.1">
    <property type="nucleotide sequence ID" value="NZ_WMJX01000086.1"/>
</dbReference>
<dbReference type="InterPro" id="IPR037883">
    <property type="entry name" value="Knr4/Smi1-like_sf"/>
</dbReference>
<dbReference type="Gene3D" id="3.40.1580.10">
    <property type="entry name" value="SMI1/KNR4-like"/>
    <property type="match status" value="1"/>
</dbReference>
<organism evidence="2 3">
    <name type="scientific">Myroides albus</name>
    <dbReference type="NCBI Taxonomy" id="2562892"/>
    <lineage>
        <taxon>Bacteria</taxon>
        <taxon>Pseudomonadati</taxon>
        <taxon>Bacteroidota</taxon>
        <taxon>Flavobacteriia</taxon>
        <taxon>Flavobacteriales</taxon>
        <taxon>Flavobacteriaceae</taxon>
        <taxon>Myroides</taxon>
    </lineage>
</organism>
<dbReference type="InterPro" id="IPR018958">
    <property type="entry name" value="Knr4/Smi1-like_dom"/>
</dbReference>
<evidence type="ECO:0000259" key="1">
    <source>
        <dbReference type="Pfam" id="PF09346"/>
    </source>
</evidence>
<name>A0A6I3LU27_9FLAO</name>
<dbReference type="Pfam" id="PF09346">
    <property type="entry name" value="SMI1_KNR4"/>
    <property type="match status" value="1"/>
</dbReference>
<evidence type="ECO:0000313" key="2">
    <source>
        <dbReference type="EMBL" id="MTG99442.1"/>
    </source>
</evidence>
<dbReference type="SUPFAM" id="SSF160631">
    <property type="entry name" value="SMI1/KNR4-like"/>
    <property type="match status" value="1"/>
</dbReference>
<accession>A0A6I3LU27</accession>
<comment type="caution">
    <text evidence="2">The sequence shown here is derived from an EMBL/GenBank/DDBJ whole genome shotgun (WGS) entry which is preliminary data.</text>
</comment>
<dbReference type="EMBL" id="WMJX01000086">
    <property type="protein sequence ID" value="MTG99442.1"/>
    <property type="molecule type" value="Genomic_DNA"/>
</dbReference>
<keyword evidence="3" id="KW-1185">Reference proteome</keyword>
<evidence type="ECO:0000313" key="3">
    <source>
        <dbReference type="Proteomes" id="UP000438760"/>
    </source>
</evidence>
<dbReference type="AlphaFoldDB" id="A0A6I3LU27"/>
<dbReference type="OrthoDB" id="6637351at2"/>
<feature type="domain" description="Knr4/Smi1-like" evidence="1">
    <location>
        <begin position="15"/>
        <end position="164"/>
    </location>
</feature>
<gene>
    <name evidence="2" type="ORF">GJV76_15175</name>
</gene>
<proteinExistence type="predicted"/>
<reference evidence="2 3" key="1">
    <citation type="submission" date="2019-11" db="EMBL/GenBank/DDBJ databases">
        <title>Genome of Strain BIT-d1.</title>
        <authorList>
            <person name="Yang Y."/>
        </authorList>
    </citation>
    <scope>NUCLEOTIDE SEQUENCE [LARGE SCALE GENOMIC DNA]</scope>
    <source>
        <strain evidence="2 3">BIT-d1</strain>
    </source>
</reference>
<dbReference type="Proteomes" id="UP000438760">
    <property type="component" value="Unassembled WGS sequence"/>
</dbReference>
<protein>
    <recommendedName>
        <fullName evidence="1">Knr4/Smi1-like domain-containing protein</fullName>
    </recommendedName>
</protein>
<sequence length="234" mass="26998">MIRNKIILKDSFPALSKEQINTFEKRLIDKFSFPPLPEDYKAFLLQNNGGYVSPGVIDEGHSHDIVFDTPLQWVRAEGKPMVRPNIYCFFAVWLPDEMNIDEVTNEDLYTLEASNAYSREDFDVLPTLMMSIGMTSHEASGDLLAISLEEEEYGAVYYSYNNATHPAKFHGDYYDKAAQVIIDTHKLTPEIYNNLEGEEKRKMEDLFKKAYFVKVANSFTEFLNNCEVIENPYQ</sequence>